<evidence type="ECO:0000256" key="1">
    <source>
        <dbReference type="ARBA" id="ARBA00009716"/>
    </source>
</evidence>
<dbReference type="OrthoDB" id="9758182at2"/>
<dbReference type="InterPro" id="IPR013785">
    <property type="entry name" value="Aldolase_TIM"/>
</dbReference>
<dbReference type="CDD" id="cd02808">
    <property type="entry name" value="GltS_FMN"/>
    <property type="match status" value="1"/>
</dbReference>
<accession>A0A1B9DTX6</accession>
<dbReference type="Pfam" id="PF01645">
    <property type="entry name" value="Glu_synthase"/>
    <property type="match status" value="1"/>
</dbReference>
<dbReference type="Gene3D" id="3.20.20.70">
    <property type="entry name" value="Aldolase class I"/>
    <property type="match status" value="1"/>
</dbReference>
<sequence length="502" mass="55282">MRKEFFIIGTGLFILSLAAHFLFKTSLLIAISIFILLIIGIFNSLQHKHSILRNFPVLGYFRYMFEEIAPEIQQYFIERTTDGKPFSRNERSLAYQRAKNISSTTPFGTQLDINTSSYEGLKHSIFPAHVNEELPRVTIGSPDCTQPYSASLLNISAMSFGALSENAIMALNKGAKKGNFYHNTGEGGLTDYHLQGGDICWQIGTGYFGCRNEEGNFDAEKFKEKAHLSSVKMIEIKLSQGAKPGHGGVLPAAKNTEEIARIRGVKPHTTILSPPCHTAFNDPKGLVQFIGHLRELSNGKPVGFKLCIGQTVEFEAICQEMIDQNCFADFITVDGAEGGTGAAPLEFSDGVGMPLEPALIFVNKTLIRLNIRDKIRIICSGKIISGHAILKAIALGADLCNSARGFMFSLGCIQALRCNTNNCPVGVATQDKMLIKGLSVTDKFERVYHFHKNTLYAANELLAAAGKTSYEDVDVSIFMRGDEFTHLSDLYFPDNLSNVTKH</sequence>
<evidence type="ECO:0000259" key="4">
    <source>
        <dbReference type="Pfam" id="PF01645"/>
    </source>
</evidence>
<evidence type="ECO:0000313" key="8">
    <source>
        <dbReference type="Proteomes" id="UP000093226"/>
    </source>
</evidence>
<comment type="caution">
    <text evidence="6">The sequence shown here is derived from an EMBL/GenBank/DDBJ whole genome shotgun (WGS) entry which is preliminary data.</text>
</comment>
<name>A0A1B9DTX6_9FLAO</name>
<dbReference type="PIRSF" id="PIRSF006429">
    <property type="entry name" value="GOGAT_lg_2"/>
    <property type="match status" value="1"/>
</dbReference>
<dbReference type="Proteomes" id="UP000182367">
    <property type="component" value="Unassembled WGS sequence"/>
</dbReference>
<dbReference type="RefSeq" id="WP_066325230.1">
    <property type="nucleotide sequence ID" value="NZ_BJVF01000011.1"/>
</dbReference>
<evidence type="ECO:0000313" key="5">
    <source>
        <dbReference type="EMBL" id="GEL12339.1"/>
    </source>
</evidence>
<reference evidence="5 10" key="4">
    <citation type="submission" date="2019-07" db="EMBL/GenBank/DDBJ databases">
        <title>Whole genome shotgun sequence of Flavobacterium glycines NBRC 105008.</title>
        <authorList>
            <person name="Hosoyama A."/>
            <person name="Uohara A."/>
            <person name="Ohji S."/>
            <person name="Ichikawa N."/>
        </authorList>
    </citation>
    <scope>NUCLEOTIDE SEQUENCE [LARGE SCALE GENOMIC DNA]</scope>
    <source>
        <strain evidence="5 10">NBRC 105008</strain>
    </source>
</reference>
<keyword evidence="9" id="KW-1185">Reference proteome</keyword>
<reference evidence="8" key="1">
    <citation type="submission" date="2016-03" db="EMBL/GenBank/DDBJ databases">
        <title>Draft genome sequence of Paenibacillus glacialis DSM 22343.</title>
        <authorList>
            <person name="Shin S.-K."/>
            <person name="Yi H."/>
        </authorList>
    </citation>
    <scope>NUCLEOTIDE SEQUENCE [LARGE SCALE GENOMIC DNA]</scope>
    <source>
        <strain evidence="8">NBRC 105008</strain>
    </source>
</reference>
<dbReference type="PANTHER" id="PTHR43819">
    <property type="entry name" value="ARCHAEAL-TYPE GLUTAMATE SYNTHASE [NADPH]"/>
    <property type="match status" value="1"/>
</dbReference>
<evidence type="ECO:0000313" key="9">
    <source>
        <dbReference type="Proteomes" id="UP000182367"/>
    </source>
</evidence>
<evidence type="ECO:0000313" key="6">
    <source>
        <dbReference type="EMBL" id="OCB73121.1"/>
    </source>
</evidence>
<reference evidence="6" key="2">
    <citation type="submission" date="2016-03" db="EMBL/GenBank/DDBJ databases">
        <authorList>
            <person name="Ploux O."/>
        </authorList>
    </citation>
    <scope>NUCLEOTIDE SEQUENCE</scope>
    <source>
        <strain evidence="6">NBRC 105008</strain>
    </source>
</reference>
<dbReference type="EMBL" id="LVEO01000006">
    <property type="protein sequence ID" value="OCB73121.1"/>
    <property type="molecule type" value="Genomic_DNA"/>
</dbReference>
<dbReference type="AlphaFoldDB" id="A0A1B9DTX6"/>
<proteinExistence type="inferred from homology"/>
<gene>
    <name evidence="6" type="ORF">FBGL_03525</name>
    <name evidence="5" type="ORF">FGL01_30780</name>
    <name evidence="7" type="ORF">SAMN05192550_3278</name>
</gene>
<feature type="domain" description="Glutamate synthase" evidence="4">
    <location>
        <begin position="151"/>
        <end position="467"/>
    </location>
</feature>
<dbReference type="EMBL" id="BJVF01000011">
    <property type="protein sequence ID" value="GEL12339.1"/>
    <property type="molecule type" value="Genomic_DNA"/>
</dbReference>
<dbReference type="SUPFAM" id="SSF51395">
    <property type="entry name" value="FMN-linked oxidoreductases"/>
    <property type="match status" value="1"/>
</dbReference>
<feature type="transmembrane region" description="Helical" evidence="3">
    <location>
        <begin position="28"/>
        <end position="45"/>
    </location>
</feature>
<dbReference type="STRING" id="551990.SAMN05192550_3278"/>
<evidence type="ECO:0000256" key="2">
    <source>
        <dbReference type="PIRNR" id="PIRNR006429"/>
    </source>
</evidence>
<dbReference type="EMBL" id="FNEO01000011">
    <property type="protein sequence ID" value="SDK07245.1"/>
    <property type="molecule type" value="Genomic_DNA"/>
</dbReference>
<organism evidence="6 8">
    <name type="scientific">Flavobacterium glycines</name>
    <dbReference type="NCBI Taxonomy" id="551990"/>
    <lineage>
        <taxon>Bacteria</taxon>
        <taxon>Pseudomonadati</taxon>
        <taxon>Bacteroidota</taxon>
        <taxon>Flavobacteriia</taxon>
        <taxon>Flavobacteriales</taxon>
        <taxon>Flavobacteriaceae</taxon>
        <taxon>Flavobacterium</taxon>
    </lineage>
</organism>
<evidence type="ECO:0000313" key="7">
    <source>
        <dbReference type="EMBL" id="SDK07245.1"/>
    </source>
</evidence>
<evidence type="ECO:0000256" key="3">
    <source>
        <dbReference type="SAM" id="Phobius"/>
    </source>
</evidence>
<dbReference type="PANTHER" id="PTHR43819:SF1">
    <property type="entry name" value="ARCHAEAL-TYPE GLUTAMATE SYNTHASE [NADPH]"/>
    <property type="match status" value="1"/>
</dbReference>
<keyword evidence="3" id="KW-0472">Membrane</keyword>
<dbReference type="GO" id="GO:0015930">
    <property type="term" value="F:glutamate synthase activity"/>
    <property type="evidence" value="ECO:0007669"/>
    <property type="project" value="InterPro"/>
</dbReference>
<dbReference type="InterPro" id="IPR002932">
    <property type="entry name" value="Glu_synthdom"/>
</dbReference>
<keyword evidence="3" id="KW-0812">Transmembrane</keyword>
<dbReference type="Proteomes" id="UP000093226">
    <property type="component" value="Unassembled WGS sequence"/>
</dbReference>
<dbReference type="Proteomes" id="UP000321579">
    <property type="component" value="Unassembled WGS sequence"/>
</dbReference>
<reference evidence="7 9" key="3">
    <citation type="submission" date="2016-10" db="EMBL/GenBank/DDBJ databases">
        <authorList>
            <person name="Varghese N."/>
            <person name="Submissions S."/>
        </authorList>
    </citation>
    <scope>NUCLEOTIDE SEQUENCE [LARGE SCALE GENOMIC DNA]</scope>
    <source>
        <strain evidence="7 9">Gm-149</strain>
    </source>
</reference>
<protein>
    <submittedName>
        <fullName evidence="5 6">Glutamate synthase</fullName>
    </submittedName>
    <submittedName>
        <fullName evidence="7">Glutamate synthase domain-containing protein 2</fullName>
    </submittedName>
</protein>
<evidence type="ECO:0000313" key="10">
    <source>
        <dbReference type="Proteomes" id="UP000321579"/>
    </source>
</evidence>
<dbReference type="GO" id="GO:0006537">
    <property type="term" value="P:glutamate biosynthetic process"/>
    <property type="evidence" value="ECO:0007669"/>
    <property type="project" value="InterPro"/>
</dbReference>
<keyword evidence="3" id="KW-1133">Transmembrane helix</keyword>
<dbReference type="InterPro" id="IPR024188">
    <property type="entry name" value="GltB"/>
</dbReference>
<comment type="similarity">
    <text evidence="1 2">Belongs to the glutamate synthase family.</text>
</comment>